<evidence type="ECO:0000313" key="2">
    <source>
        <dbReference type="EMBL" id="MCS3710953.1"/>
    </source>
</evidence>
<dbReference type="RefSeq" id="WP_259124241.1">
    <property type="nucleotide sequence ID" value="NZ_JANUAE010000009.1"/>
</dbReference>
<dbReference type="Proteomes" id="UP001155057">
    <property type="component" value="Unassembled WGS sequence"/>
</dbReference>
<sequence length="114" mass="12822">MIDPLAGPLLKLWKNPAISVFWMLLNDLANTIHQLLLLLGWLVRSLLSVVGAFRQTDRLKAPVQCTIFSVLIHEADLLGRSQLSPKKFFSRAISTSFLPTMRSSFAILSFFSFS</sequence>
<feature type="transmembrane region" description="Helical" evidence="1">
    <location>
        <begin position="32"/>
        <end position="53"/>
    </location>
</feature>
<keyword evidence="1" id="KW-0812">Transmembrane</keyword>
<proteinExistence type="predicted"/>
<evidence type="ECO:0000256" key="1">
    <source>
        <dbReference type="SAM" id="Phobius"/>
    </source>
</evidence>
<comment type="caution">
    <text evidence="2">The sequence shown here is derived from an EMBL/GenBank/DDBJ whole genome shotgun (WGS) entry which is preliminary data.</text>
</comment>
<reference evidence="2" key="1">
    <citation type="submission" date="2022-08" db="EMBL/GenBank/DDBJ databases">
        <title>Genomic Encyclopedia of Type Strains, Phase V (KMG-V): Genome sequencing to study the core and pangenomes of soil and plant-associated prokaryotes.</title>
        <authorList>
            <person name="Whitman W."/>
        </authorList>
    </citation>
    <scope>NUCLEOTIDE SEQUENCE</scope>
    <source>
        <strain evidence="2">SP3049</strain>
    </source>
</reference>
<keyword evidence="1" id="KW-1133">Transmembrane helix</keyword>
<keyword evidence="1" id="KW-0472">Membrane</keyword>
<evidence type="ECO:0000313" key="3">
    <source>
        <dbReference type="Proteomes" id="UP001155057"/>
    </source>
</evidence>
<gene>
    <name evidence="2" type="ORF">GGP61_002579</name>
</gene>
<dbReference type="AlphaFoldDB" id="A0A9X2TKP2"/>
<dbReference type="EMBL" id="JANUAE010000009">
    <property type="protein sequence ID" value="MCS3710953.1"/>
    <property type="molecule type" value="Genomic_DNA"/>
</dbReference>
<accession>A0A9X2TKP2</accession>
<name>A0A9X2TKP2_9BACT</name>
<protein>
    <submittedName>
        <fullName evidence="2">Uncharacterized protein</fullName>
    </submittedName>
</protein>
<organism evidence="2 3">
    <name type="scientific">Salinibacter ruber</name>
    <dbReference type="NCBI Taxonomy" id="146919"/>
    <lineage>
        <taxon>Bacteria</taxon>
        <taxon>Pseudomonadati</taxon>
        <taxon>Rhodothermota</taxon>
        <taxon>Rhodothermia</taxon>
        <taxon>Rhodothermales</taxon>
        <taxon>Salinibacteraceae</taxon>
        <taxon>Salinibacter</taxon>
    </lineage>
</organism>